<evidence type="ECO:0000313" key="2">
    <source>
        <dbReference type="EMBL" id="SVD76328.1"/>
    </source>
</evidence>
<feature type="non-terminal residue" evidence="2">
    <location>
        <position position="130"/>
    </location>
</feature>
<gene>
    <name evidence="2" type="ORF">METZ01_LOCUS429182</name>
</gene>
<dbReference type="PANTHER" id="PTHR43377:SF1">
    <property type="entry name" value="BILIVERDIN REDUCTASE A"/>
    <property type="match status" value="1"/>
</dbReference>
<sequence length="130" mass="14083">MENKIFGIGIIGCGLIGQKRANALGKEGLLVACADIDLKRATSLARTSNAKAFEDWQELLKLPEVEIVVVATLHDSLAEITLAAIESGKYILVEKPAARNAKELEPVVVAANQKGVKVHVGFNHRYHRSL</sequence>
<dbReference type="SUPFAM" id="SSF51735">
    <property type="entry name" value="NAD(P)-binding Rossmann-fold domains"/>
    <property type="match status" value="1"/>
</dbReference>
<dbReference type="Gene3D" id="3.40.50.720">
    <property type="entry name" value="NAD(P)-binding Rossmann-like Domain"/>
    <property type="match status" value="1"/>
</dbReference>
<dbReference type="Pfam" id="PF01408">
    <property type="entry name" value="GFO_IDH_MocA"/>
    <property type="match status" value="1"/>
</dbReference>
<evidence type="ECO:0000259" key="1">
    <source>
        <dbReference type="Pfam" id="PF01408"/>
    </source>
</evidence>
<proteinExistence type="predicted"/>
<dbReference type="PANTHER" id="PTHR43377">
    <property type="entry name" value="BILIVERDIN REDUCTASE A"/>
    <property type="match status" value="1"/>
</dbReference>
<dbReference type="AlphaFoldDB" id="A0A382Y1E1"/>
<organism evidence="2">
    <name type="scientific">marine metagenome</name>
    <dbReference type="NCBI Taxonomy" id="408172"/>
    <lineage>
        <taxon>unclassified sequences</taxon>
        <taxon>metagenomes</taxon>
        <taxon>ecological metagenomes</taxon>
    </lineage>
</organism>
<dbReference type="GO" id="GO:0000166">
    <property type="term" value="F:nucleotide binding"/>
    <property type="evidence" value="ECO:0007669"/>
    <property type="project" value="InterPro"/>
</dbReference>
<dbReference type="InterPro" id="IPR036291">
    <property type="entry name" value="NAD(P)-bd_dom_sf"/>
</dbReference>
<reference evidence="2" key="1">
    <citation type="submission" date="2018-05" db="EMBL/GenBank/DDBJ databases">
        <authorList>
            <person name="Lanie J.A."/>
            <person name="Ng W.-L."/>
            <person name="Kazmierczak K.M."/>
            <person name="Andrzejewski T.M."/>
            <person name="Davidsen T.M."/>
            <person name="Wayne K.J."/>
            <person name="Tettelin H."/>
            <person name="Glass J.I."/>
            <person name="Rusch D."/>
            <person name="Podicherti R."/>
            <person name="Tsui H.-C.T."/>
            <person name="Winkler M.E."/>
        </authorList>
    </citation>
    <scope>NUCLEOTIDE SEQUENCE</scope>
</reference>
<name>A0A382Y1E1_9ZZZZ</name>
<accession>A0A382Y1E1</accession>
<feature type="domain" description="Gfo/Idh/MocA-like oxidoreductase N-terminal" evidence="1">
    <location>
        <begin position="6"/>
        <end position="122"/>
    </location>
</feature>
<dbReference type="EMBL" id="UINC01171654">
    <property type="protein sequence ID" value="SVD76328.1"/>
    <property type="molecule type" value="Genomic_DNA"/>
</dbReference>
<dbReference type="InterPro" id="IPR000683">
    <property type="entry name" value="Gfo/Idh/MocA-like_OxRdtase_N"/>
</dbReference>
<dbReference type="InterPro" id="IPR051450">
    <property type="entry name" value="Gfo/Idh/MocA_Oxidoreductases"/>
</dbReference>
<protein>
    <recommendedName>
        <fullName evidence="1">Gfo/Idh/MocA-like oxidoreductase N-terminal domain-containing protein</fullName>
    </recommendedName>
</protein>